<reference evidence="1 2" key="2">
    <citation type="submission" date="2009-02" db="EMBL/GenBank/DDBJ databases">
        <title>Draft genome sequence of Clostridium methylpentosum (DSM 5476).</title>
        <authorList>
            <person name="Sudarsanam P."/>
            <person name="Ley R."/>
            <person name="Guruge J."/>
            <person name="Turnbaugh P.J."/>
            <person name="Mahowald M."/>
            <person name="Liep D."/>
            <person name="Gordon J."/>
        </authorList>
    </citation>
    <scope>NUCLEOTIDE SEQUENCE [LARGE SCALE GENOMIC DNA]</scope>
    <source>
        <strain evidence="1 2">DSM 5476</strain>
    </source>
</reference>
<gene>
    <name evidence="1" type="ORF">CLOSTMETH_01841</name>
</gene>
<organism evidence="1 2">
    <name type="scientific">[Clostridium] methylpentosum DSM 5476</name>
    <dbReference type="NCBI Taxonomy" id="537013"/>
    <lineage>
        <taxon>Bacteria</taxon>
        <taxon>Bacillati</taxon>
        <taxon>Bacillota</taxon>
        <taxon>Clostridia</taxon>
        <taxon>Eubacteriales</taxon>
        <taxon>Oscillospiraceae</taxon>
        <taxon>Oscillospiraceae incertae sedis</taxon>
    </lineage>
</organism>
<dbReference type="EMBL" id="ACEC01000061">
    <property type="protein sequence ID" value="EEG30500.1"/>
    <property type="molecule type" value="Genomic_DNA"/>
</dbReference>
<accession>C0EDB3</accession>
<protein>
    <submittedName>
        <fullName evidence="1">Uncharacterized protein</fullName>
    </submittedName>
</protein>
<reference evidence="1 2" key="1">
    <citation type="submission" date="2009-01" db="EMBL/GenBank/DDBJ databases">
        <authorList>
            <person name="Fulton L."/>
            <person name="Clifton S."/>
            <person name="Fulton B."/>
            <person name="Xu J."/>
            <person name="Minx P."/>
            <person name="Pepin K.H."/>
            <person name="Johnson M."/>
            <person name="Bhonagiri V."/>
            <person name="Nash W.E."/>
            <person name="Mardis E.R."/>
            <person name="Wilson R.K."/>
        </authorList>
    </citation>
    <scope>NUCLEOTIDE SEQUENCE [LARGE SCALE GENOMIC DNA]</scope>
    <source>
        <strain evidence="1 2">DSM 5476</strain>
    </source>
</reference>
<dbReference type="Pfam" id="PF20116">
    <property type="entry name" value="DUF6506"/>
    <property type="match status" value="1"/>
</dbReference>
<dbReference type="AlphaFoldDB" id="C0EDB3"/>
<sequence length="64" mass="7438">MRNPEEALHKTKELIGQGFGVLEVCGAFEQKQVDEIQRIAQEKLCIGRVAYTPKQEEALERYWM</sequence>
<comment type="caution">
    <text evidence="1">The sequence shown here is derived from an EMBL/GenBank/DDBJ whole genome shotgun (WGS) entry which is preliminary data.</text>
</comment>
<dbReference type="HOGENOM" id="CLU_2859808_0_0_9"/>
<dbReference type="Proteomes" id="UP000003340">
    <property type="component" value="Unassembled WGS sequence"/>
</dbReference>
<name>C0EDB3_9FIRM</name>
<dbReference type="InterPro" id="IPR045441">
    <property type="entry name" value="DUF6506"/>
</dbReference>
<keyword evidence="2" id="KW-1185">Reference proteome</keyword>
<dbReference type="STRING" id="537013.CLOSTMETH_01841"/>
<evidence type="ECO:0000313" key="2">
    <source>
        <dbReference type="Proteomes" id="UP000003340"/>
    </source>
</evidence>
<evidence type="ECO:0000313" key="1">
    <source>
        <dbReference type="EMBL" id="EEG30500.1"/>
    </source>
</evidence>
<proteinExistence type="predicted"/>